<feature type="domain" description="BOP1 N-terminal" evidence="9">
    <location>
        <begin position="238"/>
        <end position="493"/>
    </location>
</feature>
<proteinExistence type="inferred from homology"/>
<evidence type="ECO:0000256" key="5">
    <source>
        <dbReference type="ARBA" id="ARBA00022737"/>
    </source>
</evidence>
<dbReference type="FunFam" id="2.130.10.10:FF:000061">
    <property type="entry name" value="Ribosome biogenesis protein BOP1 homolog"/>
    <property type="match status" value="1"/>
</dbReference>
<keyword evidence="6" id="KW-0539">Nucleus</keyword>
<feature type="region of interest" description="Disordered" evidence="8">
    <location>
        <begin position="180"/>
        <end position="231"/>
    </location>
</feature>
<feature type="compositionally biased region" description="Polar residues" evidence="8">
    <location>
        <begin position="1"/>
        <end position="13"/>
    </location>
</feature>
<keyword evidence="4 7" id="KW-0853">WD repeat</keyword>
<sequence length="863" mass="97689">MIVSKENSPQVKSQKTKNELKEKKDSGGEEEKEDRTRAERSEEIPIDSATDDERRFQTLHLLSAWIELQEAFVSALVSDNGDVMVYETEEDEIWGPVETVGSTFAFNTAWISRKALTMTGSEKMPEDNERWCVGRSMGRFLCFVSSPWGYLEMMLYVGSFKIDRTLRELGSGLSDILGDEGVANTSDSDGSSNDGGGDLSEGDQSESEEFAQGVEESDSSEDEVAPRNTIGDVPFEWYKDEEHIGYNISGKKLKKKERQDKLDSFLASADDPNGWRKVTDEPNDEVVQLTKQEVKMIRKVLKGKAPHKDFDPYSPYIDWFKMDAKHPLSSAPEPKRRFVLSKWENEKVVKLVRAIRKGLIKFDKPKEKPGVFDLWGDDSSSMEKAGHGLAYIPAPKPKLPGHEESYNPSLEYIPTQEEINSYQLLFEEDRPKFIPKQFTSLRSVPAYENYVKESFERCLDLYMCPRARKKRINIDPESLKPKLPSRKDLKPYPTICYLEYRGHTGPVMSISTESSGQWIASGVDTIPHIGLGSSDGTVRIWEVETGRCLRVWELGEPVHHVSWNPSSDIPILAVSAGLDVFLLNAGIEDEERKRINELLHVETPTAPDETGKISSIVSWDQDDNREGIRLKHFKTVSSVEWHRKGDYFSTVMPSDILSLCIMWLAEEPNDSNECFLRAILIHQLSKKSTQRIPFKLHGLPVSSAFHPTRSVFFVSTKKNVRVYDLLKQKLIKKLETGAREVSSIAIHPGGDNVIVGTRDGKMCWFDMDLSSQPYKILKCHSKDINSVAFHRSYPLFASCSDDSTAYIFHGMVYSDLNQNPLVVPLEILRGHASANGRGVMDCKFHPRQPWLFTAGADSVIKLF</sequence>
<feature type="non-terminal residue" evidence="10">
    <location>
        <position position="863"/>
    </location>
</feature>
<dbReference type="EMBL" id="JAVXUO010003110">
    <property type="protein sequence ID" value="KAK2966673.1"/>
    <property type="molecule type" value="Genomic_DNA"/>
</dbReference>
<protein>
    <recommendedName>
        <fullName evidence="9">BOP1 N-terminal domain-containing protein</fullName>
    </recommendedName>
</protein>
<evidence type="ECO:0000313" key="10">
    <source>
        <dbReference type="EMBL" id="KAK2966673.1"/>
    </source>
</evidence>
<dbReference type="SMART" id="SM01035">
    <property type="entry name" value="BOP1NT"/>
    <property type="match status" value="1"/>
</dbReference>
<dbReference type="SMART" id="SM00320">
    <property type="entry name" value="WD40"/>
    <property type="match status" value="6"/>
</dbReference>
<dbReference type="PANTHER" id="PTHR17605:SF0">
    <property type="entry name" value="RIBOSOME BIOGENESIS PROTEIN BOP1"/>
    <property type="match status" value="1"/>
</dbReference>
<dbReference type="Gene3D" id="2.130.10.10">
    <property type="entry name" value="YVTN repeat-like/Quinoprotein amine dehydrogenase"/>
    <property type="match status" value="1"/>
</dbReference>
<dbReference type="GO" id="GO:0030687">
    <property type="term" value="C:preribosome, large subunit precursor"/>
    <property type="evidence" value="ECO:0007669"/>
    <property type="project" value="TreeGrafter"/>
</dbReference>
<name>A0AA88TZP0_9ASTE</name>
<dbReference type="AlphaFoldDB" id="A0AA88TZP0"/>
<comment type="caution">
    <text evidence="10">The sequence shown here is derived from an EMBL/GenBank/DDBJ whole genome shotgun (WGS) entry which is preliminary data.</text>
</comment>
<evidence type="ECO:0000313" key="11">
    <source>
        <dbReference type="Proteomes" id="UP001187471"/>
    </source>
</evidence>
<evidence type="ECO:0000256" key="6">
    <source>
        <dbReference type="ARBA" id="ARBA00023242"/>
    </source>
</evidence>
<keyword evidence="11" id="KW-1185">Reference proteome</keyword>
<feature type="compositionally biased region" description="Acidic residues" evidence="8">
    <location>
        <begin position="200"/>
        <end position="223"/>
    </location>
</feature>
<evidence type="ECO:0000256" key="2">
    <source>
        <dbReference type="ARBA" id="ARBA00022517"/>
    </source>
</evidence>
<dbReference type="HAMAP" id="MF_03027">
    <property type="entry name" value="BOP1"/>
    <property type="match status" value="1"/>
</dbReference>
<dbReference type="InterPro" id="IPR036322">
    <property type="entry name" value="WD40_repeat_dom_sf"/>
</dbReference>
<evidence type="ECO:0000256" key="3">
    <source>
        <dbReference type="ARBA" id="ARBA00022552"/>
    </source>
</evidence>
<dbReference type="Pfam" id="PF08145">
    <property type="entry name" value="BOP1NT"/>
    <property type="match status" value="1"/>
</dbReference>
<keyword evidence="5" id="KW-0677">Repeat</keyword>
<keyword evidence="3" id="KW-0698">rRNA processing</keyword>
<dbReference type="GO" id="GO:0070545">
    <property type="term" value="C:PeBoW complex"/>
    <property type="evidence" value="ECO:0007669"/>
    <property type="project" value="TreeGrafter"/>
</dbReference>
<evidence type="ECO:0000256" key="7">
    <source>
        <dbReference type="PROSITE-ProRule" id="PRU00221"/>
    </source>
</evidence>
<dbReference type="GO" id="GO:0043021">
    <property type="term" value="F:ribonucleoprotein complex binding"/>
    <property type="evidence" value="ECO:0007669"/>
    <property type="project" value="TreeGrafter"/>
</dbReference>
<dbReference type="InterPro" id="IPR028598">
    <property type="entry name" value="BOP1/Erb1"/>
</dbReference>
<dbReference type="InterPro" id="IPR015943">
    <property type="entry name" value="WD40/YVTN_repeat-like_dom_sf"/>
</dbReference>
<gene>
    <name evidence="10" type="ORF">RJ640_002371</name>
</gene>
<dbReference type="Pfam" id="PF00400">
    <property type="entry name" value="WD40"/>
    <property type="match status" value="4"/>
</dbReference>
<accession>A0AA88TZP0</accession>
<feature type="repeat" description="WD" evidence="7">
    <location>
        <begin position="532"/>
        <end position="551"/>
    </location>
</feature>
<reference evidence="10" key="1">
    <citation type="submission" date="2022-12" db="EMBL/GenBank/DDBJ databases">
        <title>Draft genome assemblies for two species of Escallonia (Escalloniales).</title>
        <authorList>
            <person name="Chanderbali A."/>
            <person name="Dervinis C."/>
            <person name="Anghel I."/>
            <person name="Soltis D."/>
            <person name="Soltis P."/>
            <person name="Zapata F."/>
        </authorList>
    </citation>
    <scope>NUCLEOTIDE SEQUENCE</scope>
    <source>
        <strain evidence="10">UCBG92.1500</strain>
        <tissue evidence="10">Leaf</tissue>
    </source>
</reference>
<dbReference type="Proteomes" id="UP001187471">
    <property type="component" value="Unassembled WGS sequence"/>
</dbReference>
<dbReference type="GO" id="GO:0000463">
    <property type="term" value="P:maturation of LSU-rRNA from tricistronic rRNA transcript (SSU-rRNA, 5.8S rRNA, LSU-rRNA)"/>
    <property type="evidence" value="ECO:0007669"/>
    <property type="project" value="TreeGrafter"/>
</dbReference>
<dbReference type="SUPFAM" id="SSF50978">
    <property type="entry name" value="WD40 repeat-like"/>
    <property type="match status" value="1"/>
</dbReference>
<dbReference type="PANTHER" id="PTHR17605">
    <property type="entry name" value="RIBOSOME BIOGENESIS PROTEIN BOP1 BLOCK OF PROLIFERATION 1 PROTEIN"/>
    <property type="match status" value="1"/>
</dbReference>
<feature type="compositionally biased region" description="Basic and acidic residues" evidence="8">
    <location>
        <begin position="16"/>
        <end position="43"/>
    </location>
</feature>
<evidence type="ECO:0000259" key="9">
    <source>
        <dbReference type="SMART" id="SM01035"/>
    </source>
</evidence>
<comment type="subcellular location">
    <subcellularLocation>
        <location evidence="1">Nucleus</location>
        <location evidence="1">Nucleolus</location>
    </subcellularLocation>
</comment>
<evidence type="ECO:0000256" key="8">
    <source>
        <dbReference type="SAM" id="MobiDB-lite"/>
    </source>
</evidence>
<organism evidence="10 11">
    <name type="scientific">Escallonia rubra</name>
    <dbReference type="NCBI Taxonomy" id="112253"/>
    <lineage>
        <taxon>Eukaryota</taxon>
        <taxon>Viridiplantae</taxon>
        <taxon>Streptophyta</taxon>
        <taxon>Embryophyta</taxon>
        <taxon>Tracheophyta</taxon>
        <taxon>Spermatophyta</taxon>
        <taxon>Magnoliopsida</taxon>
        <taxon>eudicotyledons</taxon>
        <taxon>Gunneridae</taxon>
        <taxon>Pentapetalae</taxon>
        <taxon>asterids</taxon>
        <taxon>campanulids</taxon>
        <taxon>Escalloniales</taxon>
        <taxon>Escalloniaceae</taxon>
        <taxon>Escallonia</taxon>
    </lineage>
</organism>
<keyword evidence="2" id="KW-0690">Ribosome biogenesis</keyword>
<dbReference type="InterPro" id="IPR001680">
    <property type="entry name" value="WD40_rpt"/>
</dbReference>
<feature type="region of interest" description="Disordered" evidence="8">
    <location>
        <begin position="1"/>
        <end position="49"/>
    </location>
</feature>
<dbReference type="InterPro" id="IPR012953">
    <property type="entry name" value="BOP1_N_dom"/>
</dbReference>
<evidence type="ECO:0000256" key="1">
    <source>
        <dbReference type="ARBA" id="ARBA00004604"/>
    </source>
</evidence>
<dbReference type="PROSITE" id="PS50082">
    <property type="entry name" value="WD_REPEATS_2"/>
    <property type="match status" value="1"/>
</dbReference>
<evidence type="ECO:0000256" key="4">
    <source>
        <dbReference type="ARBA" id="ARBA00022574"/>
    </source>
</evidence>